<name>A0AAD9DR16_9TELE</name>
<evidence type="ECO:0000313" key="1">
    <source>
        <dbReference type="EMBL" id="KAK1788702.1"/>
    </source>
</evidence>
<protein>
    <submittedName>
        <fullName evidence="1">Uncharacterized protein</fullName>
    </submittedName>
</protein>
<reference evidence="1" key="1">
    <citation type="submission" date="2023-03" db="EMBL/GenBank/DDBJ databases">
        <title>Electrophorus voltai genome.</title>
        <authorList>
            <person name="Bian C."/>
        </authorList>
    </citation>
    <scope>NUCLEOTIDE SEQUENCE</scope>
    <source>
        <strain evidence="1">CB-2022</strain>
        <tissue evidence="1">Muscle</tissue>
    </source>
</reference>
<proteinExistence type="predicted"/>
<sequence length="95" mass="10811">MRLMTRRLEPLPEEVLQQRPNLNAVRSIEKVLEAHGKYWRCLQRSGSTLGYSLIEAQKCESEEAETVTAMASLSVAAKHMGKRSEEEPMEEEPPL</sequence>
<dbReference type="InterPro" id="IPR037138">
    <property type="entry name" value="His_deacetylse_dom_sf"/>
</dbReference>
<accession>A0AAD9DR16</accession>
<comment type="caution">
    <text evidence="1">The sequence shown here is derived from an EMBL/GenBank/DDBJ whole genome shotgun (WGS) entry which is preliminary data.</text>
</comment>
<keyword evidence="2" id="KW-1185">Reference proteome</keyword>
<dbReference type="EMBL" id="JAROKS010000022">
    <property type="protein sequence ID" value="KAK1788702.1"/>
    <property type="molecule type" value="Genomic_DNA"/>
</dbReference>
<dbReference type="Gene3D" id="3.40.800.20">
    <property type="entry name" value="Histone deacetylase domain"/>
    <property type="match status" value="1"/>
</dbReference>
<gene>
    <name evidence="1" type="ORF">P4O66_002522</name>
</gene>
<organism evidence="1 2">
    <name type="scientific">Electrophorus voltai</name>
    <dbReference type="NCBI Taxonomy" id="2609070"/>
    <lineage>
        <taxon>Eukaryota</taxon>
        <taxon>Metazoa</taxon>
        <taxon>Chordata</taxon>
        <taxon>Craniata</taxon>
        <taxon>Vertebrata</taxon>
        <taxon>Euteleostomi</taxon>
        <taxon>Actinopterygii</taxon>
        <taxon>Neopterygii</taxon>
        <taxon>Teleostei</taxon>
        <taxon>Ostariophysi</taxon>
        <taxon>Gymnotiformes</taxon>
        <taxon>Gymnotoidei</taxon>
        <taxon>Gymnotidae</taxon>
        <taxon>Electrophorus</taxon>
    </lineage>
</organism>
<dbReference type="AlphaFoldDB" id="A0AAD9DR16"/>
<dbReference type="Proteomes" id="UP001239994">
    <property type="component" value="Unassembled WGS sequence"/>
</dbReference>
<evidence type="ECO:0000313" key="2">
    <source>
        <dbReference type="Proteomes" id="UP001239994"/>
    </source>
</evidence>